<feature type="modified residue" description="4-aspartylphosphate" evidence="12">
    <location>
        <position position="812"/>
    </location>
</feature>
<dbReference type="InterPro" id="IPR005467">
    <property type="entry name" value="His_kinase_dom"/>
</dbReference>
<evidence type="ECO:0000256" key="12">
    <source>
        <dbReference type="PROSITE-ProRule" id="PRU00169"/>
    </source>
</evidence>
<evidence type="ECO:0000256" key="10">
    <source>
        <dbReference type="ARBA" id="ARBA00023136"/>
    </source>
</evidence>
<feature type="domain" description="Response regulatory" evidence="15">
    <location>
        <begin position="763"/>
        <end position="879"/>
    </location>
</feature>
<dbReference type="Pfam" id="PF00512">
    <property type="entry name" value="HisKA"/>
    <property type="match status" value="1"/>
</dbReference>
<evidence type="ECO:0000256" key="9">
    <source>
        <dbReference type="ARBA" id="ARBA00023012"/>
    </source>
</evidence>
<dbReference type="Gene3D" id="3.40.50.2300">
    <property type="match status" value="2"/>
</dbReference>
<comment type="subcellular location">
    <subcellularLocation>
        <location evidence="2">Membrane</location>
    </subcellularLocation>
</comment>
<feature type="domain" description="Histidine kinase" evidence="14">
    <location>
        <begin position="412"/>
        <end position="630"/>
    </location>
</feature>
<keyword evidence="7" id="KW-0418">Kinase</keyword>
<dbReference type="Pfam" id="PF00072">
    <property type="entry name" value="Response_reg"/>
    <property type="match status" value="2"/>
</dbReference>
<dbReference type="CDD" id="cd00082">
    <property type="entry name" value="HisKA"/>
    <property type="match status" value="1"/>
</dbReference>
<dbReference type="InterPro" id="IPR011006">
    <property type="entry name" value="CheY-like_superfamily"/>
</dbReference>
<dbReference type="SMART" id="SM00304">
    <property type="entry name" value="HAMP"/>
    <property type="match status" value="1"/>
</dbReference>
<evidence type="ECO:0000256" key="6">
    <source>
        <dbReference type="ARBA" id="ARBA00022741"/>
    </source>
</evidence>
<keyword evidence="6" id="KW-0547">Nucleotide-binding</keyword>
<dbReference type="Proteomes" id="UP000198426">
    <property type="component" value="Unassembled WGS sequence"/>
</dbReference>
<dbReference type="Pfam" id="PF00672">
    <property type="entry name" value="HAMP"/>
    <property type="match status" value="1"/>
</dbReference>
<dbReference type="Gene3D" id="1.10.287.130">
    <property type="match status" value="1"/>
</dbReference>
<sequence length="892" mass="96600">MSIGLDIRRIASNRIPLHIGSLTAVLLGALVISTVIVAYEFTANQKRISEATARFHRLQVAAEAERHFGTMRYWLTELAVSLLTLSEQRAEEARAQLSDSLEGLGSFAPAPAERIAEAVDGYWDSSIAAVDAYTDGNRIIGNTLMAQTRQQSAAVTEEFAALVSALAEEADAANATAANASVAAKRRALMACLAIVATGALATVWVLRRILGPLGRIDAAMADIRAGQPPQDLPPEGPDEFGRLSRTLRDLHETQQARRELEAAAAEQWRTVLTAIETIPDGFALYDEDDRLVLRNQRFVEMFPSAAGLADDARYGDFLDAAMAAGEVDLGGAAAAEWKAGRLARHADPTGSREEVPYTGGWMMVTRRKTPDGGTVCVYSDITELRRRQSDLETARQEAETANESKSRFLASMSHELRTPLNAIIGYSEMLIEDAEDGGDTSTVPDLERIMASGRHLLSLINDILDLSKIEAGKMELHVERVDVPQLVRDVEATVAPLIARNGNTLEVAIAPDVGEIDTDHTKLRQNLFNLLSNAAKFTENGRIALGVRSEGGFIRFDVRDEGIGMTEEQLGRLFKPFSQAESSTSSVYGGTGLGLSIVRSFTEMMGGDVSVTSEPGKGSCFTLRLPESAAAVSGRDAEDAAFAVLIIDDDTAALSSMAEYVRAQGYKVYAACDAQTGLDLARTRRPDVILLDVIMPERDGWSVLRELKKDPALCETPVILVSVVTDRDMGLAFGAVDHMVKPVDPARLIERINRLVGERSREVLIVDDDPATRALFRRLLVREGWSVREAADGARALALIGEEAPGLVVLDLMMPNIDGFEVLRRLRAASGSADIPVIVATSKDLTRREIEWLGDHAREVVQKGADGRSDLLAAIQRHVGHAPDTAGDTHP</sequence>
<evidence type="ECO:0000256" key="3">
    <source>
        <dbReference type="ARBA" id="ARBA00012438"/>
    </source>
</evidence>
<keyword evidence="10 13" id="KW-0472">Membrane</keyword>
<evidence type="ECO:0000313" key="17">
    <source>
        <dbReference type="EMBL" id="SNT32178.1"/>
    </source>
</evidence>
<evidence type="ECO:0000313" key="18">
    <source>
        <dbReference type="Proteomes" id="UP000198426"/>
    </source>
</evidence>
<organism evidence="17 18">
    <name type="scientific">Tropicimonas sediminicola</name>
    <dbReference type="NCBI Taxonomy" id="1031541"/>
    <lineage>
        <taxon>Bacteria</taxon>
        <taxon>Pseudomonadati</taxon>
        <taxon>Pseudomonadota</taxon>
        <taxon>Alphaproteobacteria</taxon>
        <taxon>Rhodobacterales</taxon>
        <taxon>Roseobacteraceae</taxon>
        <taxon>Tropicimonas</taxon>
    </lineage>
</organism>
<evidence type="ECO:0000259" key="14">
    <source>
        <dbReference type="PROSITE" id="PS50109"/>
    </source>
</evidence>
<feature type="domain" description="Response regulatory" evidence="15">
    <location>
        <begin position="644"/>
        <end position="757"/>
    </location>
</feature>
<dbReference type="PROSITE" id="PS50885">
    <property type="entry name" value="HAMP"/>
    <property type="match status" value="1"/>
</dbReference>
<keyword evidence="5" id="KW-0808">Transferase</keyword>
<dbReference type="SUPFAM" id="SSF52172">
    <property type="entry name" value="CheY-like"/>
    <property type="match status" value="2"/>
</dbReference>
<keyword evidence="4 12" id="KW-0597">Phosphoprotein</keyword>
<dbReference type="FunFam" id="3.30.565.10:FF:000010">
    <property type="entry name" value="Sensor histidine kinase RcsC"/>
    <property type="match status" value="1"/>
</dbReference>
<evidence type="ECO:0000256" key="7">
    <source>
        <dbReference type="ARBA" id="ARBA00022777"/>
    </source>
</evidence>
<dbReference type="SUPFAM" id="SSF47384">
    <property type="entry name" value="Homodimeric domain of signal transducing histidine kinase"/>
    <property type="match status" value="1"/>
</dbReference>
<dbReference type="SUPFAM" id="SSF55785">
    <property type="entry name" value="PYP-like sensor domain (PAS domain)"/>
    <property type="match status" value="1"/>
</dbReference>
<feature type="modified residue" description="4-aspartylphosphate" evidence="12">
    <location>
        <position position="693"/>
    </location>
</feature>
<keyword evidence="18" id="KW-1185">Reference proteome</keyword>
<dbReference type="Pfam" id="PF12860">
    <property type="entry name" value="PAS_7"/>
    <property type="match status" value="1"/>
</dbReference>
<keyword evidence="11" id="KW-0131">Cell cycle</keyword>
<dbReference type="PANTHER" id="PTHR43047:SF72">
    <property type="entry name" value="OSMOSENSING HISTIDINE PROTEIN KINASE SLN1"/>
    <property type="match status" value="1"/>
</dbReference>
<accession>A0A239LQN3</accession>
<keyword evidence="13" id="KW-0812">Transmembrane</keyword>
<dbReference type="InterPro" id="IPR035965">
    <property type="entry name" value="PAS-like_dom_sf"/>
</dbReference>
<feature type="domain" description="HAMP" evidence="16">
    <location>
        <begin position="208"/>
        <end position="260"/>
    </location>
</feature>
<keyword evidence="13" id="KW-1133">Transmembrane helix</keyword>
<proteinExistence type="predicted"/>
<evidence type="ECO:0000256" key="11">
    <source>
        <dbReference type="ARBA" id="ARBA00023306"/>
    </source>
</evidence>
<dbReference type="SMART" id="SM00388">
    <property type="entry name" value="HisKA"/>
    <property type="match status" value="1"/>
</dbReference>
<dbReference type="Gene3D" id="6.10.340.10">
    <property type="match status" value="1"/>
</dbReference>
<dbReference type="CDD" id="cd16922">
    <property type="entry name" value="HATPase_EvgS-ArcB-TorS-like"/>
    <property type="match status" value="1"/>
</dbReference>
<dbReference type="InterPro" id="IPR001789">
    <property type="entry name" value="Sig_transdc_resp-reg_receiver"/>
</dbReference>
<evidence type="ECO:0000256" key="13">
    <source>
        <dbReference type="SAM" id="Phobius"/>
    </source>
</evidence>
<dbReference type="PANTHER" id="PTHR43047">
    <property type="entry name" value="TWO-COMPONENT HISTIDINE PROTEIN KINASE"/>
    <property type="match status" value="1"/>
</dbReference>
<dbReference type="InterPro" id="IPR036097">
    <property type="entry name" value="HisK_dim/P_sf"/>
</dbReference>
<evidence type="ECO:0000256" key="4">
    <source>
        <dbReference type="ARBA" id="ARBA00022553"/>
    </source>
</evidence>
<dbReference type="GO" id="GO:0009927">
    <property type="term" value="F:histidine phosphotransfer kinase activity"/>
    <property type="evidence" value="ECO:0007669"/>
    <property type="project" value="TreeGrafter"/>
</dbReference>
<evidence type="ECO:0000259" key="15">
    <source>
        <dbReference type="PROSITE" id="PS50110"/>
    </source>
</evidence>
<evidence type="ECO:0000259" key="16">
    <source>
        <dbReference type="PROSITE" id="PS50885"/>
    </source>
</evidence>
<gene>
    <name evidence="17" type="ORF">SAMN05421757_110151</name>
</gene>
<dbReference type="Pfam" id="PF02518">
    <property type="entry name" value="HATPase_c"/>
    <property type="match status" value="1"/>
</dbReference>
<dbReference type="InterPro" id="IPR036890">
    <property type="entry name" value="HATPase_C_sf"/>
</dbReference>
<dbReference type="FunFam" id="1.10.287.130:FF:000038">
    <property type="entry name" value="Sensory transduction histidine kinase"/>
    <property type="match status" value="1"/>
</dbReference>
<dbReference type="GO" id="GO:0000155">
    <property type="term" value="F:phosphorelay sensor kinase activity"/>
    <property type="evidence" value="ECO:0007669"/>
    <property type="project" value="InterPro"/>
</dbReference>
<evidence type="ECO:0000256" key="8">
    <source>
        <dbReference type="ARBA" id="ARBA00022840"/>
    </source>
</evidence>
<dbReference type="SMART" id="SM00448">
    <property type="entry name" value="REC"/>
    <property type="match status" value="2"/>
</dbReference>
<dbReference type="SUPFAM" id="SSF55874">
    <property type="entry name" value="ATPase domain of HSP90 chaperone/DNA topoisomerase II/histidine kinase"/>
    <property type="match status" value="1"/>
</dbReference>
<dbReference type="PROSITE" id="PS50110">
    <property type="entry name" value="RESPONSE_REGULATORY"/>
    <property type="match status" value="2"/>
</dbReference>
<name>A0A239LQN3_9RHOB</name>
<feature type="transmembrane region" description="Helical" evidence="13">
    <location>
        <begin position="15"/>
        <end position="39"/>
    </location>
</feature>
<keyword evidence="8" id="KW-0067">ATP-binding</keyword>
<evidence type="ECO:0000256" key="5">
    <source>
        <dbReference type="ARBA" id="ARBA00022679"/>
    </source>
</evidence>
<protein>
    <recommendedName>
        <fullName evidence="3">histidine kinase</fullName>
        <ecNumber evidence="3">2.7.13.3</ecNumber>
    </recommendedName>
</protein>
<dbReference type="PRINTS" id="PR00344">
    <property type="entry name" value="BCTRLSENSOR"/>
</dbReference>
<dbReference type="InterPro" id="IPR004358">
    <property type="entry name" value="Sig_transdc_His_kin-like_C"/>
</dbReference>
<dbReference type="SMART" id="SM00387">
    <property type="entry name" value="HATPase_c"/>
    <property type="match status" value="1"/>
</dbReference>
<dbReference type="OrthoDB" id="9801651at2"/>
<feature type="transmembrane region" description="Helical" evidence="13">
    <location>
        <begin position="188"/>
        <end position="207"/>
    </location>
</feature>
<dbReference type="CDD" id="cd17574">
    <property type="entry name" value="REC_OmpR"/>
    <property type="match status" value="1"/>
</dbReference>
<dbReference type="Gene3D" id="3.30.565.10">
    <property type="entry name" value="Histidine kinase-like ATPase, C-terminal domain"/>
    <property type="match status" value="1"/>
</dbReference>
<evidence type="ECO:0000256" key="2">
    <source>
        <dbReference type="ARBA" id="ARBA00004370"/>
    </source>
</evidence>
<reference evidence="17 18" key="1">
    <citation type="submission" date="2017-06" db="EMBL/GenBank/DDBJ databases">
        <authorList>
            <person name="Kim H.J."/>
            <person name="Triplett B.A."/>
        </authorList>
    </citation>
    <scope>NUCLEOTIDE SEQUENCE [LARGE SCALE GENOMIC DNA]</scope>
    <source>
        <strain evidence="17 18">DSM 29339</strain>
    </source>
</reference>
<evidence type="ECO:0000256" key="1">
    <source>
        <dbReference type="ARBA" id="ARBA00000085"/>
    </source>
</evidence>
<keyword evidence="9" id="KW-0902">Two-component regulatory system</keyword>
<dbReference type="EC" id="2.7.13.3" evidence="3"/>
<dbReference type="InterPro" id="IPR003660">
    <property type="entry name" value="HAMP_dom"/>
</dbReference>
<dbReference type="GO" id="GO:0005524">
    <property type="term" value="F:ATP binding"/>
    <property type="evidence" value="ECO:0007669"/>
    <property type="project" value="UniProtKB-KW"/>
</dbReference>
<dbReference type="EMBL" id="FZOY01000010">
    <property type="protein sequence ID" value="SNT32178.1"/>
    <property type="molecule type" value="Genomic_DNA"/>
</dbReference>
<dbReference type="AlphaFoldDB" id="A0A239LQN3"/>
<comment type="catalytic activity">
    <reaction evidence="1">
        <text>ATP + protein L-histidine = ADP + protein N-phospho-L-histidine.</text>
        <dbReference type="EC" id="2.7.13.3"/>
    </reaction>
</comment>
<dbReference type="PROSITE" id="PS50109">
    <property type="entry name" value="HIS_KIN"/>
    <property type="match status" value="1"/>
</dbReference>
<dbReference type="GO" id="GO:0005886">
    <property type="term" value="C:plasma membrane"/>
    <property type="evidence" value="ECO:0007669"/>
    <property type="project" value="TreeGrafter"/>
</dbReference>
<dbReference type="InterPro" id="IPR003594">
    <property type="entry name" value="HATPase_dom"/>
</dbReference>
<dbReference type="RefSeq" id="WP_089235080.1">
    <property type="nucleotide sequence ID" value="NZ_FZOY01000010.1"/>
</dbReference>
<dbReference type="InterPro" id="IPR003661">
    <property type="entry name" value="HisK_dim/P_dom"/>
</dbReference>